<dbReference type="EMBL" id="JXQQ01000010">
    <property type="protein sequence ID" value="KIQ35255.1"/>
    <property type="molecule type" value="Genomic_DNA"/>
</dbReference>
<comment type="caution">
    <text evidence="2">The sequence shown here is derived from an EMBL/GenBank/DDBJ whole genome shotgun (WGS) entry which is preliminary data.</text>
</comment>
<evidence type="ECO:0000313" key="3">
    <source>
        <dbReference type="Proteomes" id="UP000032067"/>
    </source>
</evidence>
<reference evidence="2 3" key="1">
    <citation type="submission" date="2014-12" db="EMBL/GenBank/DDBJ databases">
        <title>16Stimator: statistical estimation of ribosomal gene copy numbers from draft genome assemblies.</title>
        <authorList>
            <person name="Perisin M.A."/>
            <person name="Vetter M."/>
            <person name="Gilbert J.A."/>
            <person name="Bergelson J."/>
        </authorList>
    </citation>
    <scope>NUCLEOTIDE SEQUENCE [LARGE SCALE GENOMIC DNA]</scope>
    <source>
        <strain evidence="2 3">MEDvA23</strain>
    </source>
</reference>
<name>A0A0D0N1L8_VARPD</name>
<dbReference type="AlphaFoldDB" id="A0A0D0N1L8"/>
<dbReference type="RefSeq" id="WP_042577658.1">
    <property type="nucleotide sequence ID" value="NZ_JXQQ01000010.1"/>
</dbReference>
<organism evidence="2 3">
    <name type="scientific">Variovorax paradoxus</name>
    <dbReference type="NCBI Taxonomy" id="34073"/>
    <lineage>
        <taxon>Bacteria</taxon>
        <taxon>Pseudomonadati</taxon>
        <taxon>Pseudomonadota</taxon>
        <taxon>Betaproteobacteria</taxon>
        <taxon>Burkholderiales</taxon>
        <taxon>Comamonadaceae</taxon>
        <taxon>Variovorax</taxon>
    </lineage>
</organism>
<gene>
    <name evidence="2" type="ORF">RT97_04900</name>
</gene>
<dbReference type="OrthoDB" id="1778949at2"/>
<evidence type="ECO:0000313" key="2">
    <source>
        <dbReference type="EMBL" id="KIQ35255.1"/>
    </source>
</evidence>
<accession>A0A0D0N1L8</accession>
<dbReference type="Proteomes" id="UP000032067">
    <property type="component" value="Unassembled WGS sequence"/>
</dbReference>
<sequence>MKPFNELKPMTPMSPSADRWWPSELAHPSSTGSQDGVRYAFFPEPRRLVVEQQGKVKQYDTGAHQITGVSQQQRGIDDRTLIFVSQDGPVALASLPEVD</sequence>
<proteinExistence type="predicted"/>
<evidence type="ECO:0000256" key="1">
    <source>
        <dbReference type="SAM" id="MobiDB-lite"/>
    </source>
</evidence>
<feature type="region of interest" description="Disordered" evidence="1">
    <location>
        <begin position="1"/>
        <end position="36"/>
    </location>
</feature>
<protein>
    <submittedName>
        <fullName evidence="2">Uncharacterized protein</fullName>
    </submittedName>
</protein>